<dbReference type="EMBL" id="AKAU01000011">
    <property type="protein sequence ID" value="EIN02951.1"/>
    <property type="molecule type" value="Genomic_DNA"/>
</dbReference>
<dbReference type="Proteomes" id="UP000004980">
    <property type="component" value="Unassembled WGS sequence"/>
</dbReference>
<evidence type="ECO:0000313" key="3">
    <source>
        <dbReference type="EMBL" id="AUT74041.1"/>
    </source>
</evidence>
<name>A0AAN1JHQ3_9BURK</name>
<dbReference type="AlphaFoldDB" id="A0AAN1JHQ3"/>
<evidence type="ECO:0000256" key="2">
    <source>
        <dbReference type="SAM" id="MobiDB-lite"/>
    </source>
</evidence>
<reference evidence="3 6" key="2">
    <citation type="submission" date="2018-01" db="EMBL/GenBank/DDBJ databases">
        <title>Species boundaries and ecological features among Paraburkholderia terrae DSMZ17804T, P. hospita DSMZ17164T and P. caribensis DSMZ13236T.</title>
        <authorList>
            <person name="Pratama A.A."/>
        </authorList>
    </citation>
    <scope>NUCLEOTIDE SEQUENCE [LARGE SCALE GENOMIC DNA]</scope>
    <source>
        <strain evidence="3 6">DSM 17164</strain>
    </source>
</reference>
<dbReference type="EMBL" id="CP026107">
    <property type="protein sequence ID" value="AUT74041.1"/>
    <property type="molecule type" value="Genomic_DNA"/>
</dbReference>
<feature type="coiled-coil region" evidence="1">
    <location>
        <begin position="131"/>
        <end position="158"/>
    </location>
</feature>
<organism evidence="3 6">
    <name type="scientific">Paraburkholderia hospita</name>
    <dbReference type="NCBI Taxonomy" id="169430"/>
    <lineage>
        <taxon>Bacteria</taxon>
        <taxon>Pseudomonadati</taxon>
        <taxon>Pseudomonadota</taxon>
        <taxon>Betaproteobacteria</taxon>
        <taxon>Burkholderiales</taxon>
        <taxon>Burkholderiaceae</taxon>
        <taxon>Paraburkholderia</taxon>
    </lineage>
</organism>
<gene>
    <name evidence="3" type="ORF">C2L64_37730</name>
    <name evidence="4" type="ORF">WQE_00975</name>
</gene>
<accession>A0AAN1JHQ3</accession>
<protein>
    <submittedName>
        <fullName evidence="3">Uncharacterized protein</fullName>
    </submittedName>
</protein>
<dbReference type="GeneID" id="55534038"/>
<proteinExistence type="predicted"/>
<evidence type="ECO:0000313" key="4">
    <source>
        <dbReference type="EMBL" id="EIN02951.1"/>
    </source>
</evidence>
<dbReference type="RefSeq" id="WP_007576750.1">
    <property type="nucleotide sequence ID" value="NZ_AKAU01000011.1"/>
</dbReference>
<sequence>MPKAFSKKPKEQAATAPATFFDVSPQAEETKPATARKTRGKGKESNAVAADPVNDGAVDTVTFDEPIQQAVSAPPGSTRDTKGFFDKPQAIARQRSTAIGKGHLARARGIGTAWMNGFGNNRETLELSTHRSAFTEQFDETESRAEAEERERATMKQSNDMSLLHRMLSFVLPVNRK</sequence>
<evidence type="ECO:0000313" key="5">
    <source>
        <dbReference type="Proteomes" id="UP000004980"/>
    </source>
</evidence>
<keyword evidence="5" id="KW-1185">Reference proteome</keyword>
<reference evidence="4 5" key="1">
    <citation type="journal article" date="2012" name="J. Bacteriol.">
        <title>Draft Genome Sequence of the Soil Bacterium Burkholderia terrae Strain BS001, Which Interacts with Fungal Surface Structures.</title>
        <authorList>
            <person name="Nazir R."/>
            <person name="Hansen M.A."/>
            <person name="Sorensen S."/>
            <person name="van Elsas J.D."/>
        </authorList>
    </citation>
    <scope>NUCLEOTIDE SEQUENCE [LARGE SCALE GENOMIC DNA]</scope>
    <source>
        <strain evidence="4 5">BS001</strain>
    </source>
</reference>
<keyword evidence="1" id="KW-0175">Coiled coil</keyword>
<evidence type="ECO:0000256" key="1">
    <source>
        <dbReference type="SAM" id="Coils"/>
    </source>
</evidence>
<dbReference type="KEGG" id="phs:C2L64_37730"/>
<dbReference type="Proteomes" id="UP000236649">
    <property type="component" value="Chromosome 3"/>
</dbReference>
<evidence type="ECO:0000313" key="6">
    <source>
        <dbReference type="Proteomes" id="UP000236649"/>
    </source>
</evidence>
<feature type="region of interest" description="Disordered" evidence="2">
    <location>
        <begin position="1"/>
        <end position="51"/>
    </location>
</feature>